<evidence type="ECO:0000313" key="4">
    <source>
        <dbReference type="EMBL" id="KAB5592590.1"/>
    </source>
</evidence>
<dbReference type="Gene3D" id="2.40.40.10">
    <property type="entry name" value="RlpA-like domain"/>
    <property type="match status" value="1"/>
</dbReference>
<sequence>MYASNKLAVLFVSALSFASTILAAPVGASPAPGLAERAPYDVHNGWVSATRFTATYYNPSVGLGACGWANSDLELVAAIGTSLFQEMMIDGNPNNGQACGKTAAVTWGGKALNVRVVDRCYACGYNDIDLSPAAFQQFAALGVGKLNGVSWRFA</sequence>
<keyword evidence="5" id="KW-1185">Reference proteome</keyword>
<proteinExistence type="predicted"/>
<dbReference type="SUPFAM" id="SSF50685">
    <property type="entry name" value="Barwin-like endoglucanases"/>
    <property type="match status" value="1"/>
</dbReference>
<dbReference type="CDD" id="cd22191">
    <property type="entry name" value="DPBB_RlpA_EXP_N-like"/>
    <property type="match status" value="1"/>
</dbReference>
<feature type="signal peptide" evidence="2">
    <location>
        <begin position="1"/>
        <end position="23"/>
    </location>
</feature>
<dbReference type="EMBL" id="SSOP01000060">
    <property type="protein sequence ID" value="KAB5592590.1"/>
    <property type="molecule type" value="Genomic_DNA"/>
</dbReference>
<gene>
    <name evidence="4" type="ORF">CTheo_3985</name>
</gene>
<organism evidence="4 5">
    <name type="scientific">Ceratobasidium theobromae</name>
    <dbReference type="NCBI Taxonomy" id="1582974"/>
    <lineage>
        <taxon>Eukaryota</taxon>
        <taxon>Fungi</taxon>
        <taxon>Dikarya</taxon>
        <taxon>Basidiomycota</taxon>
        <taxon>Agaricomycotina</taxon>
        <taxon>Agaricomycetes</taxon>
        <taxon>Cantharellales</taxon>
        <taxon>Ceratobasidiaceae</taxon>
        <taxon>Ceratobasidium</taxon>
    </lineage>
</organism>
<dbReference type="InterPro" id="IPR036908">
    <property type="entry name" value="RlpA-like_sf"/>
</dbReference>
<accession>A0A5N5QLF6</accession>
<dbReference type="Proteomes" id="UP000383932">
    <property type="component" value="Unassembled WGS sequence"/>
</dbReference>
<dbReference type="Pfam" id="PF03330">
    <property type="entry name" value="DPBB_1"/>
    <property type="match status" value="1"/>
</dbReference>
<feature type="domain" description="RlpA-like protein double-psi beta-barrel" evidence="3">
    <location>
        <begin position="101"/>
        <end position="146"/>
    </location>
</feature>
<name>A0A5N5QLF6_9AGAM</name>
<reference evidence="4 5" key="1">
    <citation type="journal article" date="2019" name="Fungal Biol. Biotechnol.">
        <title>Draft genome sequence of fastidious pathogen Ceratobasidium theobromae, which causes vascular-streak dieback in Theobroma cacao.</title>
        <authorList>
            <person name="Ali S.S."/>
            <person name="Asman A."/>
            <person name="Shao J."/>
            <person name="Firmansyah A.P."/>
            <person name="Susilo A.W."/>
            <person name="Rosmana A."/>
            <person name="McMahon P."/>
            <person name="Junaid M."/>
            <person name="Guest D."/>
            <person name="Kheng T.Y."/>
            <person name="Meinhardt L.W."/>
            <person name="Bailey B.A."/>
        </authorList>
    </citation>
    <scope>NUCLEOTIDE SEQUENCE [LARGE SCALE GENOMIC DNA]</scope>
    <source>
        <strain evidence="4 5">CT2</strain>
    </source>
</reference>
<dbReference type="InterPro" id="IPR009009">
    <property type="entry name" value="RlpA-like_DPBB"/>
</dbReference>
<evidence type="ECO:0000313" key="5">
    <source>
        <dbReference type="Proteomes" id="UP000383932"/>
    </source>
</evidence>
<comment type="caution">
    <text evidence="4">The sequence shown here is derived from an EMBL/GenBank/DDBJ whole genome shotgun (WGS) entry which is preliminary data.</text>
</comment>
<protein>
    <recommendedName>
        <fullName evidence="3">RlpA-like protein double-psi beta-barrel domain-containing protein</fullName>
    </recommendedName>
</protein>
<feature type="chain" id="PRO_5024371658" description="RlpA-like protein double-psi beta-barrel domain-containing protein" evidence="2">
    <location>
        <begin position="24"/>
        <end position="154"/>
    </location>
</feature>
<keyword evidence="1 2" id="KW-0732">Signal</keyword>
<dbReference type="PANTHER" id="PTHR31836:SF27">
    <property type="entry name" value="RLPA-LIKE PROTEIN DOUBLE-PSI BETA-BARREL DOMAIN-CONTAINING PROTEIN"/>
    <property type="match status" value="1"/>
</dbReference>
<dbReference type="PANTHER" id="PTHR31836">
    <property type="match status" value="1"/>
</dbReference>
<dbReference type="AlphaFoldDB" id="A0A5N5QLF6"/>
<dbReference type="InterPro" id="IPR051477">
    <property type="entry name" value="Expansin_CellWall"/>
</dbReference>
<evidence type="ECO:0000256" key="2">
    <source>
        <dbReference type="SAM" id="SignalP"/>
    </source>
</evidence>
<evidence type="ECO:0000256" key="1">
    <source>
        <dbReference type="ARBA" id="ARBA00022729"/>
    </source>
</evidence>
<dbReference type="OrthoDB" id="623670at2759"/>
<evidence type="ECO:0000259" key="3">
    <source>
        <dbReference type="Pfam" id="PF03330"/>
    </source>
</evidence>